<name>A0A3E1NS96_9BACT</name>
<evidence type="ECO:0000313" key="1">
    <source>
        <dbReference type="EMBL" id="RFM30714.1"/>
    </source>
</evidence>
<dbReference type="AlphaFoldDB" id="A0A3E1NS96"/>
<gene>
    <name evidence="1" type="ORF">DXN04_32770</name>
</gene>
<evidence type="ECO:0008006" key="3">
    <source>
        <dbReference type="Google" id="ProtNLM"/>
    </source>
</evidence>
<dbReference type="EMBL" id="QTJV01000020">
    <property type="protein sequence ID" value="RFM30714.1"/>
    <property type="molecule type" value="Genomic_DNA"/>
</dbReference>
<organism evidence="1 2">
    <name type="scientific">Chitinophaga silvisoli</name>
    <dbReference type="NCBI Taxonomy" id="2291814"/>
    <lineage>
        <taxon>Bacteria</taxon>
        <taxon>Pseudomonadati</taxon>
        <taxon>Bacteroidota</taxon>
        <taxon>Chitinophagia</taxon>
        <taxon>Chitinophagales</taxon>
        <taxon>Chitinophagaceae</taxon>
        <taxon>Chitinophaga</taxon>
    </lineage>
</organism>
<protein>
    <recommendedName>
        <fullName evidence="3">PAS domain-containing protein</fullName>
    </recommendedName>
</protein>
<keyword evidence="2" id="KW-1185">Reference proteome</keyword>
<proteinExistence type="predicted"/>
<dbReference type="RefSeq" id="WP_116857647.1">
    <property type="nucleotide sequence ID" value="NZ_QTJV01000020.1"/>
</dbReference>
<dbReference type="OrthoDB" id="644804at2"/>
<reference evidence="1 2" key="1">
    <citation type="submission" date="2018-08" db="EMBL/GenBank/DDBJ databases">
        <title>Chitinophaga sp. K20C18050901, a novel bacterium isolated from forest soil.</title>
        <authorList>
            <person name="Wang C."/>
        </authorList>
    </citation>
    <scope>NUCLEOTIDE SEQUENCE [LARGE SCALE GENOMIC DNA]</scope>
    <source>
        <strain evidence="1 2">K20C18050901</strain>
    </source>
</reference>
<evidence type="ECO:0000313" key="2">
    <source>
        <dbReference type="Proteomes" id="UP000261174"/>
    </source>
</evidence>
<comment type="caution">
    <text evidence="1">The sequence shown here is derived from an EMBL/GenBank/DDBJ whole genome shotgun (WGS) entry which is preliminary data.</text>
</comment>
<accession>A0A3E1NS96</accession>
<dbReference type="Proteomes" id="UP000261174">
    <property type="component" value="Unassembled WGS sequence"/>
</dbReference>
<sequence>MTRWERTALTFISQTSDWDRNLDATSFIPFSISLLRELFGAYISLQLDFEDAYTAKVKAATPSYLNDLILNPGPIIALLEQHYYKAIYWSQISERNAFEELFQALSSAVILPVKGHGVNAVILFGWSEPQSFDASARECLEIIQARLKEILQQSHTQRIVNNTMSRFTAIMHAMPQAMVFIGNDGHSGWVNTAAASLLQLDRSGEQPPHVLSAVMGQLINSAENKEIITKEAMQLFMSPANKMKDMKWEIPGNTLLVSCMPVDGIGRLWEFKQIF</sequence>